<feature type="compositionally biased region" description="Basic and acidic residues" evidence="1">
    <location>
        <begin position="19"/>
        <end position="28"/>
    </location>
</feature>
<dbReference type="RefSeq" id="XP_008614441.1">
    <property type="nucleotide sequence ID" value="XM_008616219.1"/>
</dbReference>
<evidence type="ECO:0000256" key="1">
    <source>
        <dbReference type="SAM" id="MobiDB-lite"/>
    </source>
</evidence>
<protein>
    <submittedName>
        <fullName evidence="2">Uncharacterized protein</fullName>
    </submittedName>
</protein>
<proteinExistence type="predicted"/>
<reference evidence="2 3" key="1">
    <citation type="submission" date="2012-04" db="EMBL/GenBank/DDBJ databases">
        <title>The Genome Sequence of Saprolegnia declina VS20.</title>
        <authorList>
            <consortium name="The Broad Institute Genome Sequencing Platform"/>
            <person name="Russ C."/>
            <person name="Nusbaum C."/>
            <person name="Tyler B."/>
            <person name="van West P."/>
            <person name="Dieguez-Uribeondo J."/>
            <person name="de Bruijn I."/>
            <person name="Tripathy S."/>
            <person name="Jiang R."/>
            <person name="Young S.K."/>
            <person name="Zeng Q."/>
            <person name="Gargeya S."/>
            <person name="Fitzgerald M."/>
            <person name="Haas B."/>
            <person name="Abouelleil A."/>
            <person name="Alvarado L."/>
            <person name="Arachchi H.M."/>
            <person name="Berlin A."/>
            <person name="Chapman S.B."/>
            <person name="Goldberg J."/>
            <person name="Griggs A."/>
            <person name="Gujja S."/>
            <person name="Hansen M."/>
            <person name="Howarth C."/>
            <person name="Imamovic A."/>
            <person name="Larimer J."/>
            <person name="McCowen C."/>
            <person name="Montmayeur A."/>
            <person name="Murphy C."/>
            <person name="Neiman D."/>
            <person name="Pearson M."/>
            <person name="Priest M."/>
            <person name="Roberts A."/>
            <person name="Saif S."/>
            <person name="Shea T."/>
            <person name="Sisk P."/>
            <person name="Sykes S."/>
            <person name="Wortman J."/>
            <person name="Nusbaum C."/>
            <person name="Birren B."/>
        </authorList>
    </citation>
    <scope>NUCLEOTIDE SEQUENCE [LARGE SCALE GENOMIC DNA]</scope>
    <source>
        <strain evidence="2 3">VS20</strain>
    </source>
</reference>
<dbReference type="EMBL" id="JH767165">
    <property type="protein sequence ID" value="EQC32039.1"/>
    <property type="molecule type" value="Genomic_DNA"/>
</dbReference>
<dbReference type="OrthoDB" id="10666366at2759"/>
<evidence type="ECO:0000313" key="3">
    <source>
        <dbReference type="Proteomes" id="UP000030762"/>
    </source>
</evidence>
<feature type="compositionally biased region" description="Basic residues" evidence="1">
    <location>
        <begin position="1"/>
        <end position="10"/>
    </location>
</feature>
<feature type="region of interest" description="Disordered" evidence="1">
    <location>
        <begin position="1"/>
        <end position="35"/>
    </location>
</feature>
<evidence type="ECO:0000313" key="2">
    <source>
        <dbReference type="EMBL" id="EQC32039.1"/>
    </source>
</evidence>
<feature type="compositionally biased region" description="Basic and acidic residues" evidence="1">
    <location>
        <begin position="127"/>
        <end position="137"/>
    </location>
</feature>
<sequence>MSKRTKKRKGLAGTPTYEEMVKEHERRHGPIPPVDMPLFKRVVAAVDASGLSVRKRRTDLALCEGPDPKPYVDESCDCQGAHAQQNHDAYTEHWVENTAADWDVAGKSADAGYDGGGHDDEEPDEADGARHINDTTKPSIEMRKLHNDKRRANARGIAANAWRDLLVESVKDVADWATPLVRPGARCNTGTCTHPATYVCHTCKYFSTNAVFCYGHAVDHAPYAHNIVDAKGCPILRPALRSVPCLCGTTRSARAKPMEVLLHGYDGSEKVQVLCSACKPASVLLRLGFFPSSPTVPAKGFAFSMLQSACAYRRANVSVFGAAKVFFGEHPDYEHDVHGTIYPSFNAAIGEFSRIQHLL</sequence>
<dbReference type="VEuPathDB" id="FungiDB:SDRG_10238"/>
<dbReference type="GeneID" id="19950965"/>
<dbReference type="InParanoid" id="T0Q2I6"/>
<name>T0Q2I6_SAPDV</name>
<dbReference type="Proteomes" id="UP000030762">
    <property type="component" value="Unassembled WGS sequence"/>
</dbReference>
<gene>
    <name evidence="2" type="ORF">SDRG_10238</name>
</gene>
<accession>T0Q2I6</accession>
<organism evidence="2 3">
    <name type="scientific">Saprolegnia diclina (strain VS20)</name>
    <dbReference type="NCBI Taxonomy" id="1156394"/>
    <lineage>
        <taxon>Eukaryota</taxon>
        <taxon>Sar</taxon>
        <taxon>Stramenopiles</taxon>
        <taxon>Oomycota</taxon>
        <taxon>Saprolegniomycetes</taxon>
        <taxon>Saprolegniales</taxon>
        <taxon>Saprolegniaceae</taxon>
        <taxon>Saprolegnia</taxon>
    </lineage>
</organism>
<keyword evidence="3" id="KW-1185">Reference proteome</keyword>
<feature type="region of interest" description="Disordered" evidence="1">
    <location>
        <begin position="106"/>
        <end position="137"/>
    </location>
</feature>
<dbReference type="AlphaFoldDB" id="T0Q2I6"/>